<name>I5B594_9BACT</name>
<keyword evidence="2" id="KW-0255">Endonuclease</keyword>
<dbReference type="eggNOG" id="COG1082">
    <property type="taxonomic scope" value="Bacteria"/>
</dbReference>
<keyword evidence="2" id="KW-0378">Hydrolase</keyword>
<dbReference type="Gene3D" id="3.20.20.150">
    <property type="entry name" value="Divalent-metal-dependent TIM barrel enzymes"/>
    <property type="match status" value="1"/>
</dbReference>
<dbReference type="Proteomes" id="UP000005778">
    <property type="component" value="Chromosome"/>
</dbReference>
<dbReference type="InterPro" id="IPR013022">
    <property type="entry name" value="Xyl_isomerase-like_TIM-brl"/>
</dbReference>
<dbReference type="SUPFAM" id="SSF51658">
    <property type="entry name" value="Xylose isomerase-like"/>
    <property type="match status" value="1"/>
</dbReference>
<dbReference type="OrthoDB" id="1440296at2"/>
<sequence length="286" mass="33448">MIYISSACSKQILIGPAVKELVDQGFRNIELTGGTEYYDGCESELLELKKGYNLNFLVHNYFPPPKDPFILNLASLNTDIYEASLNHLKKALRMTRLFGGKQFGFHAGFFIDRPVDEIGRKFGKSNLYDKEKALENFIDAFHILKNEFHDINLYIENNCYSESNYMVYGNNAPFMLLTFHDFTELRKRIDFTLLMDIGHLMVSANTFHLDFKKEFQDMFEASDYIHISNNDRRHDQNIGLTDQSKLFRILNNYQWKNKTVTLEIYDGFKALNNTYEIVSALKWENE</sequence>
<dbReference type="Pfam" id="PF01261">
    <property type="entry name" value="AP_endonuc_2"/>
    <property type="match status" value="1"/>
</dbReference>
<dbReference type="HOGENOM" id="CLU_979722_0_0_7"/>
<reference evidence="2 3" key="2">
    <citation type="submission" date="2012-02" db="EMBL/GenBank/DDBJ databases">
        <title>Improved High-Quality Draft sequence of Desulfobacter postgatei 2ac9.</title>
        <authorList>
            <consortium name="US DOE Joint Genome Institute"/>
            <person name="Lucas S."/>
            <person name="Han J."/>
            <person name="Lapidus A."/>
            <person name="Cheng J.-F."/>
            <person name="Goodwin L."/>
            <person name="Pitluck S."/>
            <person name="Peters L."/>
            <person name="Ovchinnikova G."/>
            <person name="Held B."/>
            <person name="Detter J.C."/>
            <person name="Han C."/>
            <person name="Tapia R."/>
            <person name="Land M."/>
            <person name="Hauser L."/>
            <person name="Kyrpides N."/>
            <person name="Ivanova N."/>
            <person name="Pagani I."/>
            <person name="Orellana R."/>
            <person name="Lovley D."/>
            <person name="Woyke T."/>
        </authorList>
    </citation>
    <scope>NUCLEOTIDE SEQUENCE [LARGE SCALE GENOMIC DNA]</scope>
    <source>
        <strain evidence="2 3">2ac9</strain>
    </source>
</reference>
<keyword evidence="3" id="KW-1185">Reference proteome</keyword>
<feature type="domain" description="Xylose isomerase-like TIM barrel" evidence="1">
    <location>
        <begin position="19"/>
        <end position="266"/>
    </location>
</feature>
<reference evidence="2 3" key="1">
    <citation type="submission" date="2011-09" db="EMBL/GenBank/DDBJ databases">
        <authorList>
            <consortium name="US DOE Joint Genome Institute (JGI-PGF)"/>
            <person name="Lucas S."/>
            <person name="Han J."/>
            <person name="Lapidus A."/>
            <person name="Cheng J.-F."/>
            <person name="Goodwin L."/>
            <person name="Pitluck S."/>
            <person name="Peters L."/>
            <person name="Land M.L."/>
            <person name="Hauser L."/>
            <person name="Orellana R."/>
            <person name="Lovley D."/>
            <person name="Woyke T.J."/>
        </authorList>
    </citation>
    <scope>NUCLEOTIDE SEQUENCE [LARGE SCALE GENOMIC DNA]</scope>
    <source>
        <strain evidence="2 3">2ac9</strain>
    </source>
</reference>
<keyword evidence="2" id="KW-0540">Nuclease</keyword>
<gene>
    <name evidence="2" type="ORF">DespoDRAFT_02839</name>
</gene>
<protein>
    <submittedName>
        <fullName evidence="2">Endonuclease IV</fullName>
    </submittedName>
</protein>
<dbReference type="GO" id="GO:0004519">
    <property type="term" value="F:endonuclease activity"/>
    <property type="evidence" value="ECO:0007669"/>
    <property type="project" value="UniProtKB-KW"/>
</dbReference>
<dbReference type="EMBL" id="CM001488">
    <property type="protein sequence ID" value="EIM64657.1"/>
    <property type="molecule type" value="Genomic_DNA"/>
</dbReference>
<evidence type="ECO:0000313" key="3">
    <source>
        <dbReference type="Proteomes" id="UP000005778"/>
    </source>
</evidence>
<dbReference type="InterPro" id="IPR036237">
    <property type="entry name" value="Xyl_isomerase-like_sf"/>
</dbReference>
<dbReference type="STRING" id="879212.DespoDRAFT_02839"/>
<organism evidence="2 3">
    <name type="scientific">Desulfobacter postgatei 2ac9</name>
    <dbReference type="NCBI Taxonomy" id="879212"/>
    <lineage>
        <taxon>Bacteria</taxon>
        <taxon>Pseudomonadati</taxon>
        <taxon>Thermodesulfobacteriota</taxon>
        <taxon>Desulfobacteria</taxon>
        <taxon>Desulfobacterales</taxon>
        <taxon>Desulfobacteraceae</taxon>
        <taxon>Desulfobacter</taxon>
    </lineage>
</organism>
<evidence type="ECO:0000259" key="1">
    <source>
        <dbReference type="Pfam" id="PF01261"/>
    </source>
</evidence>
<dbReference type="RefSeq" id="WP_004074256.1">
    <property type="nucleotide sequence ID" value="NZ_CM001488.1"/>
</dbReference>
<proteinExistence type="predicted"/>
<evidence type="ECO:0000313" key="2">
    <source>
        <dbReference type="EMBL" id="EIM64657.1"/>
    </source>
</evidence>
<dbReference type="AlphaFoldDB" id="I5B594"/>
<accession>I5B594</accession>